<dbReference type="AlphaFoldDB" id="A0A3L6SJJ7"/>
<evidence type="ECO:0000256" key="1">
    <source>
        <dbReference type="SAM" id="MobiDB-lite"/>
    </source>
</evidence>
<feature type="region of interest" description="Disordered" evidence="1">
    <location>
        <begin position="1"/>
        <end position="30"/>
    </location>
</feature>
<dbReference type="EMBL" id="PQIB02000004">
    <property type="protein sequence ID" value="RLN21843.1"/>
    <property type="molecule type" value="Genomic_DNA"/>
</dbReference>
<sequence length="195" mass="21531">MRPARAPQSVAADWASGTVDGDDLGVGGNRTQAGRCASYRKIPEWEEQAEQLVQSSVTMLADGWDPRAVRYLLGRGAYYNPDGSLGFRDRAAEELGRKIQEAHEPATIGAFAPDRENDELPKSIPAAHVGPAMFHGGVDFHEHLGTYRSRGRRKSQREAEWHSHLQVVREEVTATNEKFRAELVESRGRGAPMAP</sequence>
<reference evidence="3" key="1">
    <citation type="journal article" date="2019" name="Nat. Commun.">
        <title>The genome of broomcorn millet.</title>
        <authorList>
            <person name="Zou C."/>
            <person name="Miki D."/>
            <person name="Li D."/>
            <person name="Tang Q."/>
            <person name="Xiao L."/>
            <person name="Rajput S."/>
            <person name="Deng P."/>
            <person name="Jia W."/>
            <person name="Huang R."/>
            <person name="Zhang M."/>
            <person name="Sun Y."/>
            <person name="Hu J."/>
            <person name="Fu X."/>
            <person name="Schnable P.S."/>
            <person name="Li F."/>
            <person name="Zhang H."/>
            <person name="Feng B."/>
            <person name="Zhu X."/>
            <person name="Liu R."/>
            <person name="Schnable J.C."/>
            <person name="Zhu J.-K."/>
            <person name="Zhang H."/>
        </authorList>
    </citation>
    <scope>NUCLEOTIDE SEQUENCE [LARGE SCALE GENOMIC DNA]</scope>
</reference>
<organism evidence="2 3">
    <name type="scientific">Panicum miliaceum</name>
    <name type="common">Proso millet</name>
    <name type="synonym">Broomcorn millet</name>
    <dbReference type="NCBI Taxonomy" id="4540"/>
    <lineage>
        <taxon>Eukaryota</taxon>
        <taxon>Viridiplantae</taxon>
        <taxon>Streptophyta</taxon>
        <taxon>Embryophyta</taxon>
        <taxon>Tracheophyta</taxon>
        <taxon>Spermatophyta</taxon>
        <taxon>Magnoliopsida</taxon>
        <taxon>Liliopsida</taxon>
        <taxon>Poales</taxon>
        <taxon>Poaceae</taxon>
        <taxon>PACMAD clade</taxon>
        <taxon>Panicoideae</taxon>
        <taxon>Panicodae</taxon>
        <taxon>Paniceae</taxon>
        <taxon>Panicinae</taxon>
        <taxon>Panicum</taxon>
        <taxon>Panicum sect. Panicum</taxon>
    </lineage>
</organism>
<comment type="caution">
    <text evidence="2">The sequence shown here is derived from an EMBL/GenBank/DDBJ whole genome shotgun (WGS) entry which is preliminary data.</text>
</comment>
<gene>
    <name evidence="2" type="ORF">C2845_PM07G08990</name>
</gene>
<evidence type="ECO:0000313" key="2">
    <source>
        <dbReference type="EMBL" id="RLN21843.1"/>
    </source>
</evidence>
<evidence type="ECO:0000313" key="3">
    <source>
        <dbReference type="Proteomes" id="UP000275267"/>
    </source>
</evidence>
<protein>
    <submittedName>
        <fullName evidence="2">Transposon protein, putative, CACTA, En/Spm sub-class</fullName>
    </submittedName>
</protein>
<keyword evidence="3" id="KW-1185">Reference proteome</keyword>
<accession>A0A3L6SJJ7</accession>
<proteinExistence type="predicted"/>
<dbReference type="Proteomes" id="UP000275267">
    <property type="component" value="Unassembled WGS sequence"/>
</dbReference>
<name>A0A3L6SJJ7_PANMI</name>